<sequence>MPQAKIRVQYTNDDDTQLMKYLARYSATKAGRSGARLYRDLEANEDNRWPWADRHPWQSWRERYVKNAEYFDPRIAKYQEKHGLPKPPKADSSKAAPEGRRLPLTPPNNAKKAEVKLKKGRIAERENEPGGSRQPKRPRVDDDGPSSNPPGTGKPNGLPLVNPDPDQVNNKRGFQSSTAPSLPNGGDSVRLTATPPRHVFLLVSLIYIPNVAHRPRAGRNGLPNEGDARLRNQAETQTLSDTPPTGQPHSPKLSHEAPNLKTTATSPTPHPVVKPPSTTLDLPPLPKRNDTLVLPSSPAQPSPNGRPGYLSSSRESKTPPRSQQLIRKRPRTPSDMFASVPPSPAVVSANANITSSNRPGARSAPAARDSHPRAPPRRVETLIGQVLVDQMGRVPRIHSAAAHGNAEEDEDEKEEWPPTRGRRAAKGKGKEQVVPEHHEFSQRKPRYKTEVRDAVARPPHIKEETQSTPPPTDKNRVSHPFGQVGRVDARDTAKQAVLKPEGGGAIDRWAIATRFLGGNAHEVAKVPEIKSKDRKKREPQKAHDDPPLSQRTPLRKPDATPVMPIPRQSVKFPAPRPSTRSPFRLPGHPHQQPTFRNIRHPALARVKHQTIGHGHENVPCIDLVAMSASDSVSSTTSYHSSNRPRWSLPAHTTPPLFRDGDAPPFRRLAPAPLYTGPHPHAQSPSLTRTPSSAPSLPLVPTFTSSPIGTSHAGTSSNLAPHPADLPITASHGLASILVHMSENHGLALSVVHAVYARVGSLREADDILRGMREAAEGFGEAEIERRRSRGSAQGKGEEGKERSIGRQSWRRHTRRASEGTRLQYVVASEDGEGSEYSPPETSRAAMWKRQEASHVTDVLVGETAKEGEQGEQESDDVGDARGVEEELEEVSEDDGAHEDEEWLPNVHHDFSRQVPAHDGSELFPDAKVAGDIPRVEQDAWEEYGIEALLVNEEAFQLEQKVGKEKYRRLIVGLFR</sequence>
<dbReference type="SUPFAM" id="SSF46689">
    <property type="entry name" value="Homeodomain-like"/>
    <property type="match status" value="1"/>
</dbReference>
<reference evidence="3 4" key="1">
    <citation type="submission" date="2014-04" db="EMBL/GenBank/DDBJ databases">
        <authorList>
            <consortium name="DOE Joint Genome Institute"/>
            <person name="Kuo A."/>
            <person name="Kohler A."/>
            <person name="Jargeat P."/>
            <person name="Nagy L.G."/>
            <person name="Floudas D."/>
            <person name="Copeland A."/>
            <person name="Barry K.W."/>
            <person name="Cichocki N."/>
            <person name="Veneault-Fourrey C."/>
            <person name="LaButti K."/>
            <person name="Lindquist E.A."/>
            <person name="Lipzen A."/>
            <person name="Lundell T."/>
            <person name="Morin E."/>
            <person name="Murat C."/>
            <person name="Sun H."/>
            <person name="Tunlid A."/>
            <person name="Henrissat B."/>
            <person name="Grigoriev I.V."/>
            <person name="Hibbett D.S."/>
            <person name="Martin F."/>
            <person name="Nordberg H.P."/>
            <person name="Cantor M.N."/>
            <person name="Hua S.X."/>
        </authorList>
    </citation>
    <scope>NUCLEOTIDE SEQUENCE [LARGE SCALE GENOMIC DNA]</scope>
    <source>
        <strain evidence="3 4">Ve08.2h10</strain>
    </source>
</reference>
<feature type="compositionally biased region" description="Basic and acidic residues" evidence="1">
    <location>
        <begin position="79"/>
        <end position="101"/>
    </location>
</feature>
<dbReference type="AlphaFoldDB" id="A0A0D0CPQ5"/>
<dbReference type="STRING" id="930991.A0A0D0CPQ5"/>
<feature type="region of interest" description="Disordered" evidence="1">
    <location>
        <begin position="237"/>
        <end position="379"/>
    </location>
</feature>
<feature type="compositionally biased region" description="Polar residues" evidence="1">
    <location>
        <begin position="237"/>
        <end position="248"/>
    </location>
</feature>
<name>A0A0D0CPQ5_9AGAM</name>
<dbReference type="HOGENOM" id="CLU_302281_0_0_1"/>
<feature type="region of interest" description="Disordered" evidence="1">
    <location>
        <begin position="79"/>
        <end position="190"/>
    </location>
</feature>
<feature type="compositionally biased region" description="Basic and acidic residues" evidence="1">
    <location>
        <begin position="795"/>
        <end position="804"/>
    </location>
</feature>
<gene>
    <name evidence="3" type="ORF">PAXRUDRAFT_36809</name>
</gene>
<dbReference type="Proteomes" id="UP000054538">
    <property type="component" value="Unassembled WGS sequence"/>
</dbReference>
<proteinExistence type="predicted"/>
<keyword evidence="4" id="KW-1185">Reference proteome</keyword>
<dbReference type="OrthoDB" id="435460at2759"/>
<reference evidence="4" key="2">
    <citation type="submission" date="2015-01" db="EMBL/GenBank/DDBJ databases">
        <title>Evolutionary Origins and Diversification of the Mycorrhizal Mutualists.</title>
        <authorList>
            <consortium name="DOE Joint Genome Institute"/>
            <consortium name="Mycorrhizal Genomics Consortium"/>
            <person name="Kohler A."/>
            <person name="Kuo A."/>
            <person name="Nagy L.G."/>
            <person name="Floudas D."/>
            <person name="Copeland A."/>
            <person name="Barry K.W."/>
            <person name="Cichocki N."/>
            <person name="Veneault-Fourrey C."/>
            <person name="LaButti K."/>
            <person name="Lindquist E.A."/>
            <person name="Lipzen A."/>
            <person name="Lundell T."/>
            <person name="Morin E."/>
            <person name="Murat C."/>
            <person name="Riley R."/>
            <person name="Ohm R."/>
            <person name="Sun H."/>
            <person name="Tunlid A."/>
            <person name="Henrissat B."/>
            <person name="Grigoriev I.V."/>
            <person name="Hibbett D.S."/>
            <person name="Martin F."/>
        </authorList>
    </citation>
    <scope>NUCLEOTIDE SEQUENCE [LARGE SCALE GENOMIC DNA]</scope>
    <source>
        <strain evidence="4">Ve08.2h10</strain>
    </source>
</reference>
<dbReference type="CDD" id="cd11655">
    <property type="entry name" value="rap1_myb-like"/>
    <property type="match status" value="1"/>
</dbReference>
<feature type="compositionally biased region" description="Low complexity" evidence="1">
    <location>
        <begin position="662"/>
        <end position="673"/>
    </location>
</feature>
<dbReference type="InParanoid" id="A0A0D0CPQ5"/>
<accession>A0A0D0CPQ5</accession>
<protein>
    <recommendedName>
        <fullName evidence="2">TERF2-interacting telomeric protein 1 Myb domain-containing protein</fullName>
    </recommendedName>
</protein>
<feature type="region of interest" description="Disordered" evidence="1">
    <location>
        <begin position="863"/>
        <end position="902"/>
    </location>
</feature>
<feature type="region of interest" description="Disordered" evidence="1">
    <location>
        <begin position="398"/>
        <end position="499"/>
    </location>
</feature>
<dbReference type="EMBL" id="KN827054">
    <property type="protein sequence ID" value="KIK77303.1"/>
    <property type="molecule type" value="Genomic_DNA"/>
</dbReference>
<feature type="compositionally biased region" description="Polar residues" evidence="1">
    <location>
        <begin position="701"/>
        <end position="718"/>
    </location>
</feature>
<evidence type="ECO:0000313" key="3">
    <source>
        <dbReference type="EMBL" id="KIK77303.1"/>
    </source>
</evidence>
<dbReference type="InterPro" id="IPR015010">
    <property type="entry name" value="TERF2IP_Myb"/>
</dbReference>
<feature type="compositionally biased region" description="Basic and acidic residues" evidence="1">
    <location>
        <begin position="368"/>
        <end position="379"/>
    </location>
</feature>
<evidence type="ECO:0000259" key="2">
    <source>
        <dbReference type="Pfam" id="PF08914"/>
    </source>
</evidence>
<feature type="compositionally biased region" description="Acidic residues" evidence="1">
    <location>
        <begin position="885"/>
        <end position="902"/>
    </location>
</feature>
<feature type="compositionally biased region" description="Basic and acidic residues" evidence="1">
    <location>
        <begin position="428"/>
        <end position="465"/>
    </location>
</feature>
<organism evidence="3 4">
    <name type="scientific">Paxillus rubicundulus Ve08.2h10</name>
    <dbReference type="NCBI Taxonomy" id="930991"/>
    <lineage>
        <taxon>Eukaryota</taxon>
        <taxon>Fungi</taxon>
        <taxon>Dikarya</taxon>
        <taxon>Basidiomycota</taxon>
        <taxon>Agaricomycotina</taxon>
        <taxon>Agaricomycetes</taxon>
        <taxon>Agaricomycetidae</taxon>
        <taxon>Boletales</taxon>
        <taxon>Paxilineae</taxon>
        <taxon>Paxillaceae</taxon>
        <taxon>Paxillus</taxon>
    </lineage>
</organism>
<dbReference type="Pfam" id="PF08914">
    <property type="entry name" value="Myb_Rap1"/>
    <property type="match status" value="1"/>
</dbReference>
<feature type="compositionally biased region" description="Basic and acidic residues" evidence="1">
    <location>
        <begin position="111"/>
        <end position="128"/>
    </location>
</feature>
<feature type="compositionally biased region" description="Polar residues" evidence="1">
    <location>
        <begin position="167"/>
        <end position="181"/>
    </location>
</feature>
<feature type="compositionally biased region" description="Polar residues" evidence="1">
    <location>
        <begin position="682"/>
        <end position="694"/>
    </location>
</feature>
<dbReference type="InterPro" id="IPR009057">
    <property type="entry name" value="Homeodomain-like_sf"/>
</dbReference>
<feature type="region of interest" description="Disordered" evidence="1">
    <location>
        <begin position="524"/>
        <end position="595"/>
    </location>
</feature>
<dbReference type="Gene3D" id="1.10.10.60">
    <property type="entry name" value="Homeodomain-like"/>
    <property type="match status" value="1"/>
</dbReference>
<feature type="region of interest" description="Disordered" evidence="1">
    <location>
        <begin position="633"/>
        <end position="719"/>
    </location>
</feature>
<evidence type="ECO:0000256" key="1">
    <source>
        <dbReference type="SAM" id="MobiDB-lite"/>
    </source>
</evidence>
<feature type="region of interest" description="Disordered" evidence="1">
    <location>
        <begin position="778"/>
        <end position="850"/>
    </location>
</feature>
<feature type="domain" description="TERF2-interacting telomeric protein 1 Myb" evidence="2">
    <location>
        <begin position="10"/>
        <end position="67"/>
    </location>
</feature>
<evidence type="ECO:0000313" key="4">
    <source>
        <dbReference type="Proteomes" id="UP000054538"/>
    </source>
</evidence>